<evidence type="ECO:0000256" key="1">
    <source>
        <dbReference type="SAM" id="MobiDB-lite"/>
    </source>
</evidence>
<name>A0AA39XEX3_9PEZI</name>
<accession>A0AA39XEX3</accession>
<evidence type="ECO:0000313" key="4">
    <source>
        <dbReference type="Proteomes" id="UP001175000"/>
    </source>
</evidence>
<organism evidence="3 4">
    <name type="scientific">Immersiella caudata</name>
    <dbReference type="NCBI Taxonomy" id="314043"/>
    <lineage>
        <taxon>Eukaryota</taxon>
        <taxon>Fungi</taxon>
        <taxon>Dikarya</taxon>
        <taxon>Ascomycota</taxon>
        <taxon>Pezizomycotina</taxon>
        <taxon>Sordariomycetes</taxon>
        <taxon>Sordariomycetidae</taxon>
        <taxon>Sordariales</taxon>
        <taxon>Lasiosphaeriaceae</taxon>
        <taxon>Immersiella</taxon>
    </lineage>
</organism>
<dbReference type="PANTHER" id="PTHR38847:SF1">
    <property type="entry name" value="PSEUDOURIDINE SYNTHASE RSUA_RLUA-LIKE DOMAIN-CONTAINING PROTEIN"/>
    <property type="match status" value="1"/>
</dbReference>
<reference evidence="3" key="1">
    <citation type="submission" date="2023-06" db="EMBL/GenBank/DDBJ databases">
        <title>Genome-scale phylogeny and comparative genomics of the fungal order Sordariales.</title>
        <authorList>
            <consortium name="Lawrence Berkeley National Laboratory"/>
            <person name="Hensen N."/>
            <person name="Bonometti L."/>
            <person name="Westerberg I."/>
            <person name="Brannstrom I.O."/>
            <person name="Guillou S."/>
            <person name="Cros-Aarteil S."/>
            <person name="Calhoun S."/>
            <person name="Haridas S."/>
            <person name="Kuo A."/>
            <person name="Mondo S."/>
            <person name="Pangilinan J."/>
            <person name="Riley R."/>
            <person name="Labutti K."/>
            <person name="Andreopoulos B."/>
            <person name="Lipzen A."/>
            <person name="Chen C."/>
            <person name="Yanf M."/>
            <person name="Daum C."/>
            <person name="Ng V."/>
            <person name="Clum A."/>
            <person name="Steindorff A."/>
            <person name="Ohm R."/>
            <person name="Martin F."/>
            <person name="Silar P."/>
            <person name="Natvig D."/>
            <person name="Lalanne C."/>
            <person name="Gautier V."/>
            <person name="Ament-Velasquez S.L."/>
            <person name="Kruys A."/>
            <person name="Hutchinson M.I."/>
            <person name="Powell A.J."/>
            <person name="Barry K."/>
            <person name="Miller A.N."/>
            <person name="Grigoriev I.V."/>
            <person name="Debuchy R."/>
            <person name="Gladieux P."/>
            <person name="Thoren M.H."/>
            <person name="Johannesson H."/>
        </authorList>
    </citation>
    <scope>NUCLEOTIDE SEQUENCE</scope>
    <source>
        <strain evidence="3">CBS 606.72</strain>
    </source>
</reference>
<feature type="region of interest" description="Disordered" evidence="1">
    <location>
        <begin position="131"/>
        <end position="158"/>
    </location>
</feature>
<evidence type="ECO:0008006" key="5">
    <source>
        <dbReference type="Google" id="ProtNLM"/>
    </source>
</evidence>
<dbReference type="Pfam" id="PF14273">
    <property type="entry name" value="DUF4360"/>
    <property type="match status" value="1"/>
</dbReference>
<evidence type="ECO:0000313" key="3">
    <source>
        <dbReference type="EMBL" id="KAK0632698.1"/>
    </source>
</evidence>
<sequence length="226" mass="24119">MKLLRIVSICVLASPALTSPLDLSITADSTAPPANEITINSASTSGSGCPRRTVAITISPDRTALTLGFDEFQTYVGRRYPASDRDKNCQIRLNLFYPGGYTFAVLDATYHGYAQLDAGVTGSLSTSYSFVGGRPDRRSGRTESTTQTSLSGGGQFEAGSSYMKTDSIPVSSRVRAPCGRNATMVIRTRINLEGDASGEAEGMLTGDDATFALTQMVRVEWEPCSE</sequence>
<dbReference type="InterPro" id="IPR025649">
    <property type="entry name" value="DUF4360"/>
</dbReference>
<feature type="signal peptide" evidence="2">
    <location>
        <begin position="1"/>
        <end position="18"/>
    </location>
</feature>
<dbReference type="AlphaFoldDB" id="A0AA39XEX3"/>
<evidence type="ECO:0000256" key="2">
    <source>
        <dbReference type="SAM" id="SignalP"/>
    </source>
</evidence>
<keyword evidence="4" id="KW-1185">Reference proteome</keyword>
<feature type="chain" id="PRO_5041236606" description="DUF4360 domain-containing protein" evidence="2">
    <location>
        <begin position="19"/>
        <end position="226"/>
    </location>
</feature>
<keyword evidence="2" id="KW-0732">Signal</keyword>
<proteinExistence type="predicted"/>
<gene>
    <name evidence="3" type="ORF">B0T14DRAFT_533073</name>
</gene>
<dbReference type="PANTHER" id="PTHR38847">
    <property type="match status" value="1"/>
</dbReference>
<comment type="caution">
    <text evidence="3">The sequence shown here is derived from an EMBL/GenBank/DDBJ whole genome shotgun (WGS) entry which is preliminary data.</text>
</comment>
<dbReference type="EMBL" id="JAULSU010000001">
    <property type="protein sequence ID" value="KAK0632698.1"/>
    <property type="molecule type" value="Genomic_DNA"/>
</dbReference>
<dbReference type="Proteomes" id="UP001175000">
    <property type="component" value="Unassembled WGS sequence"/>
</dbReference>
<protein>
    <recommendedName>
        <fullName evidence="5">DUF4360 domain-containing protein</fullName>
    </recommendedName>
</protein>